<accession>A0A0K1PAK5</accession>
<dbReference type="PANTHER" id="PTHR34388:SF1">
    <property type="entry name" value="DNA POLYMERASE III SUBUNIT DELTA"/>
    <property type="match status" value="1"/>
</dbReference>
<dbReference type="InterPro" id="IPR008921">
    <property type="entry name" value="DNA_pol3_clamp-load_cplx_C"/>
</dbReference>
<evidence type="ECO:0000256" key="8">
    <source>
        <dbReference type="ARBA" id="ARBA00049244"/>
    </source>
</evidence>
<dbReference type="Pfam" id="PF06144">
    <property type="entry name" value="DNA_pol3_delta"/>
    <property type="match status" value="1"/>
</dbReference>
<gene>
    <name evidence="10" type="ORF">AKJ08_0833</name>
</gene>
<dbReference type="KEGG" id="vin:AKJ08_0833"/>
<evidence type="ECO:0000256" key="7">
    <source>
        <dbReference type="ARBA" id="ARBA00034754"/>
    </source>
</evidence>
<keyword evidence="4" id="KW-0548">Nucleotidyltransferase</keyword>
<keyword evidence="3" id="KW-0808">Transferase</keyword>
<protein>
    <recommendedName>
        <fullName evidence="2">DNA polymerase III subunit delta</fullName>
        <ecNumber evidence="1">2.7.7.7</ecNumber>
    </recommendedName>
</protein>
<keyword evidence="5" id="KW-0235">DNA replication</keyword>
<evidence type="ECO:0000256" key="3">
    <source>
        <dbReference type="ARBA" id="ARBA00022679"/>
    </source>
</evidence>
<dbReference type="Gene3D" id="1.20.272.10">
    <property type="match status" value="1"/>
</dbReference>
<evidence type="ECO:0000256" key="2">
    <source>
        <dbReference type="ARBA" id="ARBA00017703"/>
    </source>
</evidence>
<dbReference type="GO" id="GO:0006261">
    <property type="term" value="P:DNA-templated DNA replication"/>
    <property type="evidence" value="ECO:0007669"/>
    <property type="project" value="TreeGrafter"/>
</dbReference>
<dbReference type="InterPro" id="IPR005790">
    <property type="entry name" value="DNA_polIII_delta"/>
</dbReference>
<proteinExistence type="inferred from homology"/>
<dbReference type="SUPFAM" id="SSF48019">
    <property type="entry name" value="post-AAA+ oligomerization domain-like"/>
    <property type="match status" value="1"/>
</dbReference>
<feature type="domain" description="DNA polymerase III delta N-terminal" evidence="9">
    <location>
        <begin position="22"/>
        <end position="102"/>
    </location>
</feature>
<evidence type="ECO:0000256" key="4">
    <source>
        <dbReference type="ARBA" id="ARBA00022695"/>
    </source>
</evidence>
<comment type="catalytic activity">
    <reaction evidence="8">
        <text>DNA(n) + a 2'-deoxyribonucleoside 5'-triphosphate = DNA(n+1) + diphosphate</text>
        <dbReference type="Rhea" id="RHEA:22508"/>
        <dbReference type="Rhea" id="RHEA-COMP:17339"/>
        <dbReference type="Rhea" id="RHEA-COMP:17340"/>
        <dbReference type="ChEBI" id="CHEBI:33019"/>
        <dbReference type="ChEBI" id="CHEBI:61560"/>
        <dbReference type="ChEBI" id="CHEBI:173112"/>
        <dbReference type="EC" id="2.7.7.7"/>
    </reaction>
</comment>
<dbReference type="GO" id="GO:0003887">
    <property type="term" value="F:DNA-directed DNA polymerase activity"/>
    <property type="evidence" value="ECO:0007669"/>
    <property type="project" value="UniProtKB-KW"/>
</dbReference>
<comment type="similarity">
    <text evidence="7">Belongs to the DNA polymerase HolA subunit family.</text>
</comment>
<name>A0A0K1PAK5_9BACT</name>
<evidence type="ECO:0000313" key="11">
    <source>
        <dbReference type="Proteomes" id="UP000055590"/>
    </source>
</evidence>
<evidence type="ECO:0000256" key="5">
    <source>
        <dbReference type="ARBA" id="ARBA00022705"/>
    </source>
</evidence>
<dbReference type="GO" id="GO:0003677">
    <property type="term" value="F:DNA binding"/>
    <property type="evidence" value="ECO:0007669"/>
    <property type="project" value="InterPro"/>
</dbReference>
<dbReference type="Gene3D" id="3.40.50.300">
    <property type="entry name" value="P-loop containing nucleotide triphosphate hydrolases"/>
    <property type="match status" value="1"/>
</dbReference>
<dbReference type="Proteomes" id="UP000055590">
    <property type="component" value="Chromosome"/>
</dbReference>
<dbReference type="InterPro" id="IPR027417">
    <property type="entry name" value="P-loop_NTPase"/>
</dbReference>
<dbReference type="AlphaFoldDB" id="A0A0K1PAK5"/>
<sequence length="419" mass="44389">MEPILAQARSGKAPAILLFHGEEFLARKAAEEIVDLLVPAGQRDLNLAVLEAAASPGEVARELATVPMFRGTKVVWLRDPEFLAPRKAARGDQLARLRELWEQGRQKEAARRLLALAQKAGIDPATASAAQWKDEAGLDPSGADLEFCRDAANFAATEQIPPPGTDTAELDRLFAAGIPAGNHLVVSASGIDGRLALYKKLKDLGAEVSFKAQGREKRDVGELCREAVEPLGKRIAPAAIARLDTLVGGEQVRLLHAELEKVALYVGERPTIEAADVDAVVEASREVEFLLTNSVEKRDLAGAVEGLSQILDAGGGLPQVVASVATCVRQLLAAQEATRATGGRIPGFGAGASAWVAAFNDAGLKMGNPNAAKFKAEAAARFGRDELLWALIAAADADLEVKSGGGRLVVERLLWDLCK</sequence>
<dbReference type="EC" id="2.7.7.7" evidence="1"/>
<evidence type="ECO:0000256" key="6">
    <source>
        <dbReference type="ARBA" id="ARBA00022932"/>
    </source>
</evidence>
<keyword evidence="11" id="KW-1185">Reference proteome</keyword>
<reference evidence="10 11" key="1">
    <citation type="submission" date="2015-08" db="EMBL/GenBank/DDBJ databases">
        <authorList>
            <person name="Babu N.S."/>
            <person name="Beckwith C.J."/>
            <person name="Beseler K.G."/>
            <person name="Brison A."/>
            <person name="Carone J.V."/>
            <person name="Caskin T.P."/>
            <person name="Diamond M."/>
            <person name="Durham M.E."/>
            <person name="Foxe J.M."/>
            <person name="Go M."/>
            <person name="Henderson B.A."/>
            <person name="Jones I.B."/>
            <person name="McGettigan J.A."/>
            <person name="Micheletti S.J."/>
            <person name="Nasrallah M.E."/>
            <person name="Ortiz D."/>
            <person name="Piller C.R."/>
            <person name="Privatt S.R."/>
            <person name="Schneider S.L."/>
            <person name="Sharp S."/>
            <person name="Smith T.C."/>
            <person name="Stanton J.D."/>
            <person name="Ullery H.E."/>
            <person name="Wilson R.J."/>
            <person name="Serrano M.G."/>
            <person name="Buck G."/>
            <person name="Lee V."/>
            <person name="Wang Y."/>
            <person name="Carvalho R."/>
            <person name="Voegtly L."/>
            <person name="Shi R."/>
            <person name="Duckworth R."/>
            <person name="Johnson A."/>
            <person name="Loviza R."/>
            <person name="Walstead R."/>
            <person name="Shah Z."/>
            <person name="Kiflezghi M."/>
            <person name="Wade K."/>
            <person name="Ball S.L."/>
            <person name="Bradley K.W."/>
            <person name="Asai D.J."/>
            <person name="Bowman C.A."/>
            <person name="Russell D.A."/>
            <person name="Pope W.H."/>
            <person name="Jacobs-Sera D."/>
            <person name="Hendrix R.W."/>
            <person name="Hatfull G.F."/>
        </authorList>
    </citation>
    <scope>NUCLEOTIDE SEQUENCE [LARGE SCALE GENOMIC DNA]</scope>
    <source>
        <strain evidence="10 11">DSM 27710</strain>
    </source>
</reference>
<dbReference type="InterPro" id="IPR010372">
    <property type="entry name" value="DNA_pol3_delta_N"/>
</dbReference>
<dbReference type="NCBIfam" id="TIGR01128">
    <property type="entry name" value="holA"/>
    <property type="match status" value="1"/>
</dbReference>
<dbReference type="SUPFAM" id="SSF52540">
    <property type="entry name" value="P-loop containing nucleoside triphosphate hydrolases"/>
    <property type="match status" value="1"/>
</dbReference>
<keyword evidence="6" id="KW-0239">DNA-directed DNA polymerase</keyword>
<dbReference type="STRING" id="1391653.AKJ08_0833"/>
<dbReference type="GO" id="GO:0009360">
    <property type="term" value="C:DNA polymerase III complex"/>
    <property type="evidence" value="ECO:0007669"/>
    <property type="project" value="InterPro"/>
</dbReference>
<dbReference type="Gene3D" id="1.10.8.60">
    <property type="match status" value="1"/>
</dbReference>
<evidence type="ECO:0000313" key="10">
    <source>
        <dbReference type="EMBL" id="AKU90446.1"/>
    </source>
</evidence>
<dbReference type="EMBL" id="CP012332">
    <property type="protein sequence ID" value="AKU90446.1"/>
    <property type="molecule type" value="Genomic_DNA"/>
</dbReference>
<evidence type="ECO:0000256" key="1">
    <source>
        <dbReference type="ARBA" id="ARBA00012417"/>
    </source>
</evidence>
<dbReference type="PANTHER" id="PTHR34388">
    <property type="entry name" value="DNA POLYMERASE III SUBUNIT DELTA"/>
    <property type="match status" value="1"/>
</dbReference>
<evidence type="ECO:0000259" key="9">
    <source>
        <dbReference type="Pfam" id="PF06144"/>
    </source>
</evidence>
<organism evidence="10 11">
    <name type="scientific">Vulgatibacter incomptus</name>
    <dbReference type="NCBI Taxonomy" id="1391653"/>
    <lineage>
        <taxon>Bacteria</taxon>
        <taxon>Pseudomonadati</taxon>
        <taxon>Myxococcota</taxon>
        <taxon>Myxococcia</taxon>
        <taxon>Myxococcales</taxon>
        <taxon>Cystobacterineae</taxon>
        <taxon>Vulgatibacteraceae</taxon>
        <taxon>Vulgatibacter</taxon>
    </lineage>
</organism>